<dbReference type="AlphaFoldDB" id="A0A8H6Z332"/>
<dbReference type="OrthoDB" id="424974at2759"/>
<evidence type="ECO:0000256" key="3">
    <source>
        <dbReference type="ARBA" id="ARBA00023125"/>
    </source>
</evidence>
<protein>
    <submittedName>
        <fullName evidence="6">Zn(2)-C6 fungal-type domain-containing protein</fullName>
    </submittedName>
</protein>
<accession>A0A8H6Z332</accession>
<keyword evidence="4" id="KW-0539">Nucleus</keyword>
<dbReference type="CDD" id="cd12148">
    <property type="entry name" value="fungal_TF_MHR"/>
    <property type="match status" value="1"/>
</dbReference>
<evidence type="ECO:0000256" key="1">
    <source>
        <dbReference type="ARBA" id="ARBA00004123"/>
    </source>
</evidence>
<keyword evidence="5" id="KW-0812">Transmembrane</keyword>
<name>A0A8H6Z332_9AGAR</name>
<organism evidence="6 7">
    <name type="scientific">Mycena venus</name>
    <dbReference type="NCBI Taxonomy" id="2733690"/>
    <lineage>
        <taxon>Eukaryota</taxon>
        <taxon>Fungi</taxon>
        <taxon>Dikarya</taxon>
        <taxon>Basidiomycota</taxon>
        <taxon>Agaricomycotina</taxon>
        <taxon>Agaricomycetes</taxon>
        <taxon>Agaricomycetidae</taxon>
        <taxon>Agaricales</taxon>
        <taxon>Marasmiineae</taxon>
        <taxon>Mycenaceae</taxon>
        <taxon>Mycena</taxon>
    </lineage>
</organism>
<keyword evidence="5" id="KW-0472">Membrane</keyword>
<dbReference type="GO" id="GO:0003677">
    <property type="term" value="F:DNA binding"/>
    <property type="evidence" value="ECO:0007669"/>
    <property type="project" value="UniProtKB-KW"/>
</dbReference>
<evidence type="ECO:0000256" key="4">
    <source>
        <dbReference type="ARBA" id="ARBA00023242"/>
    </source>
</evidence>
<sequence length="376" mass="41480">MSSKSGRSGKCKYILFSLALIHYSRILLLFDTQLGGALGRASVMDPFGLDIGLPASFPDEHNNQPSTLAFFNCLINLYRILHFTLRCLYTYPLHRIQTNPSPDVPAIVAEVNSALDQWFTSIPDHLLWQPNCPDTLSFDQSAALHCYYHYTRILINRPLIPGIFGQPAVQPASQPTHLLQAAPNPNSALALETCVTAARACIDVAAIQMYRRPNKPLQLSQSPIFTAAMILILRAWSEEGKKEPNAESRENFDLVRICISVLESQEACNSWPSSRFPADVLKRLIALDDYENASGALHSSLYADFAAAGNTYVKPIASAGCAVPKPASFVPRLSQPRMAPGSDLNVSHVWPEIALFQVFAGDEEIPATRVHRPRVV</sequence>
<gene>
    <name evidence="6" type="ORF">MVEN_00291100</name>
</gene>
<comment type="subcellular location">
    <subcellularLocation>
        <location evidence="1">Nucleus</location>
    </subcellularLocation>
</comment>
<evidence type="ECO:0000256" key="2">
    <source>
        <dbReference type="ARBA" id="ARBA00022723"/>
    </source>
</evidence>
<dbReference type="GO" id="GO:0003700">
    <property type="term" value="F:DNA-binding transcription factor activity"/>
    <property type="evidence" value="ECO:0007669"/>
    <property type="project" value="InterPro"/>
</dbReference>
<reference evidence="6" key="1">
    <citation type="submission" date="2020-05" db="EMBL/GenBank/DDBJ databases">
        <title>Mycena genomes resolve the evolution of fungal bioluminescence.</title>
        <authorList>
            <person name="Tsai I.J."/>
        </authorList>
    </citation>
    <scope>NUCLEOTIDE SEQUENCE</scope>
    <source>
        <strain evidence="6">CCC161011</strain>
    </source>
</reference>
<dbReference type="PANTHER" id="PTHR46910">
    <property type="entry name" value="TRANSCRIPTION FACTOR PDR1"/>
    <property type="match status" value="1"/>
</dbReference>
<evidence type="ECO:0000313" key="6">
    <source>
        <dbReference type="EMBL" id="KAF7369604.1"/>
    </source>
</evidence>
<keyword evidence="7" id="KW-1185">Reference proteome</keyword>
<keyword evidence="3" id="KW-0238">DNA-binding</keyword>
<keyword evidence="2" id="KW-0479">Metal-binding</keyword>
<dbReference type="PANTHER" id="PTHR46910:SF3">
    <property type="entry name" value="HALOTOLERANCE PROTEIN 9-RELATED"/>
    <property type="match status" value="1"/>
</dbReference>
<dbReference type="EMBL" id="JACAZI010000002">
    <property type="protein sequence ID" value="KAF7369604.1"/>
    <property type="molecule type" value="Genomic_DNA"/>
</dbReference>
<proteinExistence type="predicted"/>
<comment type="caution">
    <text evidence="6">The sequence shown here is derived from an EMBL/GenBank/DDBJ whole genome shotgun (WGS) entry which is preliminary data.</text>
</comment>
<evidence type="ECO:0000256" key="5">
    <source>
        <dbReference type="SAM" id="Phobius"/>
    </source>
</evidence>
<dbReference type="Proteomes" id="UP000620124">
    <property type="component" value="Unassembled WGS sequence"/>
</dbReference>
<dbReference type="InterPro" id="IPR050987">
    <property type="entry name" value="AtrR-like"/>
</dbReference>
<evidence type="ECO:0000313" key="7">
    <source>
        <dbReference type="Proteomes" id="UP000620124"/>
    </source>
</evidence>
<feature type="transmembrane region" description="Helical" evidence="5">
    <location>
        <begin position="12"/>
        <end position="30"/>
    </location>
</feature>
<dbReference type="GO" id="GO:0046872">
    <property type="term" value="F:metal ion binding"/>
    <property type="evidence" value="ECO:0007669"/>
    <property type="project" value="UniProtKB-KW"/>
</dbReference>
<keyword evidence="5" id="KW-1133">Transmembrane helix</keyword>
<dbReference type="GO" id="GO:0005634">
    <property type="term" value="C:nucleus"/>
    <property type="evidence" value="ECO:0007669"/>
    <property type="project" value="UniProtKB-SubCell"/>
</dbReference>